<keyword evidence="6" id="KW-0406">Ion transport</keyword>
<dbReference type="GO" id="GO:0034220">
    <property type="term" value="P:monoatomic ion transmembrane transport"/>
    <property type="evidence" value="ECO:0007669"/>
    <property type="project" value="UniProtKB-KW"/>
</dbReference>
<evidence type="ECO:0000256" key="1">
    <source>
        <dbReference type="ARBA" id="ARBA00004127"/>
    </source>
</evidence>
<evidence type="ECO:0000313" key="12">
    <source>
        <dbReference type="Proteomes" id="UP000264006"/>
    </source>
</evidence>
<sequence>MIGWLALLSAAVVMTGAAALVLLGLRPADAESLGVAEATWQALMRALDAGAVGADVGWPFRAVMLLVTIGGLFILSTLIGVLTTGIEGRLEQLRKGRSVVVEDGHSLILGWSPKALVILAELAVANENRSRPKVVVLADRDKVEMEDEIREQLGDQLGHTRVICRSGRPTSIADLAIASPATARSIVVVTPEDDHDDRFVLRALLALGDPSVRPRGCNHIVATLEDPANREVAEIIGGGDVRLLDVGDLIARITAQTCRQSGLSVVIHELLDFDGDEIYFAPAPSLDGRSWGEVLLAYEGASPIGLRRPDGTITLNPAADTVMAAGDDVIAIAADDDRVIPASAPVATPVEDHVVAVEPVTSPPERTLVLGWNDRGTVLLRNLDAYVPHGSTVHVVSNDVDVQPALADLAAELNTLALTAGTADITRRAVLEALDLARMDHVIILADAGAESRDAADTDTMITLLHLRDLAGRTDARFAVVTEVLDSRNRELLRTTSADDFIVSERLISLLMSQVSEAPDLQTVFAQLFDPSGSEIYLRPAEQYVLPDLSTPFSTVVAAASARGETAIGYRLIARADDPAAAYGVVVNPPRSGEVRLGAGDRVIVLADG</sequence>
<reference evidence="11 12" key="1">
    <citation type="submission" date="2018-09" db="EMBL/GenBank/DDBJ databases">
        <title>Complete genome sequence of Euzebya sp. DY32-46 isolated from seawater of Pacific Ocean.</title>
        <authorList>
            <person name="Xu L."/>
            <person name="Wu Y.-H."/>
            <person name="Xu X.-W."/>
        </authorList>
    </citation>
    <scope>NUCLEOTIDE SEQUENCE [LARGE SCALE GENOMIC DNA]</scope>
    <source>
        <strain evidence="11 12">DY32-46</strain>
    </source>
</reference>
<dbReference type="PANTHER" id="PTHR31563:SF10">
    <property type="entry name" value="ION CHANNEL POLLUX-RELATED"/>
    <property type="match status" value="1"/>
</dbReference>
<evidence type="ECO:0000259" key="10">
    <source>
        <dbReference type="PROSITE" id="PS51201"/>
    </source>
</evidence>
<keyword evidence="5 9" id="KW-1133">Transmembrane helix</keyword>
<dbReference type="KEGG" id="euz:DVS28_a2692"/>
<dbReference type="AlphaFoldDB" id="A0A346XYS4"/>
<protein>
    <submittedName>
        <fullName evidence="11">Putative secreted protein</fullName>
    </submittedName>
</protein>
<dbReference type="Gene3D" id="3.40.50.720">
    <property type="entry name" value="NAD(P)-binding Rossmann-like Domain"/>
    <property type="match status" value="2"/>
</dbReference>
<name>A0A346XYS4_9ACTN</name>
<dbReference type="Proteomes" id="UP000264006">
    <property type="component" value="Chromosome"/>
</dbReference>
<dbReference type="GO" id="GO:0006813">
    <property type="term" value="P:potassium ion transport"/>
    <property type="evidence" value="ECO:0007669"/>
    <property type="project" value="InterPro"/>
</dbReference>
<proteinExistence type="inferred from homology"/>
<dbReference type="Pfam" id="PF02254">
    <property type="entry name" value="TrkA_N"/>
    <property type="match status" value="1"/>
</dbReference>
<evidence type="ECO:0000256" key="5">
    <source>
        <dbReference type="ARBA" id="ARBA00022989"/>
    </source>
</evidence>
<evidence type="ECO:0000256" key="7">
    <source>
        <dbReference type="ARBA" id="ARBA00023136"/>
    </source>
</evidence>
<feature type="domain" description="RCK N-terminal" evidence="10">
    <location>
        <begin position="364"/>
        <end position="503"/>
    </location>
</feature>
<comment type="similarity">
    <text evidence="2">Belongs to the castor/pollux (TC 1.A.1.23) family.</text>
</comment>
<keyword evidence="12" id="KW-1185">Reference proteome</keyword>
<evidence type="ECO:0000256" key="6">
    <source>
        <dbReference type="ARBA" id="ARBA00023065"/>
    </source>
</evidence>
<comment type="subcellular location">
    <subcellularLocation>
        <location evidence="1">Endomembrane system</location>
        <topology evidence="1">Multi-pass membrane protein</topology>
    </subcellularLocation>
</comment>
<accession>A0A346XYS4</accession>
<dbReference type="Pfam" id="PF06241">
    <property type="entry name" value="Castor_Poll_mid"/>
    <property type="match status" value="1"/>
</dbReference>
<dbReference type="GO" id="GO:0012505">
    <property type="term" value="C:endomembrane system"/>
    <property type="evidence" value="ECO:0007669"/>
    <property type="project" value="UniProtKB-SubCell"/>
</dbReference>
<dbReference type="PANTHER" id="PTHR31563">
    <property type="entry name" value="ION CHANNEL POLLUX-RELATED"/>
    <property type="match status" value="1"/>
</dbReference>
<dbReference type="EMBL" id="CP031165">
    <property type="protein sequence ID" value="AXV07371.1"/>
    <property type="molecule type" value="Genomic_DNA"/>
</dbReference>
<gene>
    <name evidence="11" type="ORF">DVS28_a2692</name>
</gene>
<dbReference type="InterPro" id="IPR036291">
    <property type="entry name" value="NAD(P)-bd_dom_sf"/>
</dbReference>
<evidence type="ECO:0000256" key="4">
    <source>
        <dbReference type="ARBA" id="ARBA00022692"/>
    </source>
</evidence>
<evidence type="ECO:0000256" key="8">
    <source>
        <dbReference type="ARBA" id="ARBA00023303"/>
    </source>
</evidence>
<keyword evidence="8" id="KW-0407">Ion channel</keyword>
<evidence type="ECO:0000256" key="3">
    <source>
        <dbReference type="ARBA" id="ARBA00022448"/>
    </source>
</evidence>
<keyword evidence="4 9" id="KW-0812">Transmembrane</keyword>
<keyword evidence="3" id="KW-0813">Transport</keyword>
<organism evidence="11 12">
    <name type="scientific">Euzebya pacifica</name>
    <dbReference type="NCBI Taxonomy" id="1608957"/>
    <lineage>
        <taxon>Bacteria</taxon>
        <taxon>Bacillati</taxon>
        <taxon>Actinomycetota</taxon>
        <taxon>Nitriliruptoria</taxon>
        <taxon>Euzebyales</taxon>
    </lineage>
</organism>
<dbReference type="PROSITE" id="PS51201">
    <property type="entry name" value="RCK_N"/>
    <property type="match status" value="1"/>
</dbReference>
<evidence type="ECO:0000256" key="9">
    <source>
        <dbReference type="SAM" id="Phobius"/>
    </source>
</evidence>
<dbReference type="InterPro" id="IPR003148">
    <property type="entry name" value="RCK_N"/>
</dbReference>
<dbReference type="InterPro" id="IPR010420">
    <property type="entry name" value="CASTOR/POLLUX/SYM8_dom"/>
</dbReference>
<keyword evidence="7 9" id="KW-0472">Membrane</keyword>
<dbReference type="SUPFAM" id="SSF51735">
    <property type="entry name" value="NAD(P)-binding Rossmann-fold domains"/>
    <property type="match status" value="1"/>
</dbReference>
<evidence type="ECO:0000313" key="11">
    <source>
        <dbReference type="EMBL" id="AXV07371.1"/>
    </source>
</evidence>
<dbReference type="InterPro" id="IPR044849">
    <property type="entry name" value="CASTOR/POLLUX/SYM8-like"/>
</dbReference>
<evidence type="ECO:0000256" key="2">
    <source>
        <dbReference type="ARBA" id="ARBA00008577"/>
    </source>
</evidence>
<feature type="transmembrane region" description="Helical" evidence="9">
    <location>
        <begin position="62"/>
        <end position="86"/>
    </location>
</feature>